<feature type="domain" description="DUF7708" evidence="2">
    <location>
        <begin position="13"/>
        <end position="141"/>
    </location>
</feature>
<dbReference type="Pfam" id="PF24809">
    <property type="entry name" value="DUF7708"/>
    <property type="match status" value="1"/>
</dbReference>
<dbReference type="InterPro" id="IPR056884">
    <property type="entry name" value="NPHP3-like_N"/>
</dbReference>
<feature type="domain" description="Nephrocystin 3-like N-terminal" evidence="3">
    <location>
        <begin position="196"/>
        <end position="320"/>
    </location>
</feature>
<reference evidence="4" key="2">
    <citation type="submission" date="2023-06" db="EMBL/GenBank/DDBJ databases">
        <authorList>
            <consortium name="Lawrence Berkeley National Laboratory"/>
            <person name="Haridas S."/>
            <person name="Hensen N."/>
            <person name="Bonometti L."/>
            <person name="Westerberg I."/>
            <person name="Brannstrom I.O."/>
            <person name="Guillou S."/>
            <person name="Cros-Aarteil S."/>
            <person name="Calhoun S."/>
            <person name="Kuo A."/>
            <person name="Mondo S."/>
            <person name="Pangilinan J."/>
            <person name="Riley R."/>
            <person name="Labutti K."/>
            <person name="Andreopoulos B."/>
            <person name="Lipzen A."/>
            <person name="Chen C."/>
            <person name="Yanf M."/>
            <person name="Daum C."/>
            <person name="Ng V."/>
            <person name="Clum A."/>
            <person name="Steindorff A."/>
            <person name="Ohm R."/>
            <person name="Martin F."/>
            <person name="Silar P."/>
            <person name="Natvig D."/>
            <person name="Lalanne C."/>
            <person name="Gautier V."/>
            <person name="Ament-Velasquez S.L."/>
            <person name="Kruys A."/>
            <person name="Hutchinson M.I."/>
            <person name="Powell A.J."/>
            <person name="Barry K."/>
            <person name="Miller A.N."/>
            <person name="Grigoriev I.V."/>
            <person name="Debuchy R."/>
            <person name="Gladieux P."/>
            <person name="Thoren M.H."/>
            <person name="Johannesson H."/>
        </authorList>
    </citation>
    <scope>NUCLEOTIDE SEQUENCE</scope>
    <source>
        <strain evidence="4">CBS 955.72</strain>
    </source>
</reference>
<evidence type="ECO:0000259" key="2">
    <source>
        <dbReference type="Pfam" id="PF24809"/>
    </source>
</evidence>
<dbReference type="Pfam" id="PF24883">
    <property type="entry name" value="NPHP3_N"/>
    <property type="match status" value="1"/>
</dbReference>
<protein>
    <recommendedName>
        <fullName evidence="6">NACHT domain-containing protein</fullName>
    </recommendedName>
</protein>
<evidence type="ECO:0000256" key="1">
    <source>
        <dbReference type="ARBA" id="ARBA00022737"/>
    </source>
</evidence>
<keyword evidence="5" id="KW-1185">Reference proteome</keyword>
<reference evidence="4" key="1">
    <citation type="journal article" date="2023" name="Mol. Phylogenet. Evol.">
        <title>Genome-scale phylogeny and comparative genomics of the fungal order Sordariales.</title>
        <authorList>
            <person name="Hensen N."/>
            <person name="Bonometti L."/>
            <person name="Westerberg I."/>
            <person name="Brannstrom I.O."/>
            <person name="Guillou S."/>
            <person name="Cros-Aarteil S."/>
            <person name="Calhoun S."/>
            <person name="Haridas S."/>
            <person name="Kuo A."/>
            <person name="Mondo S."/>
            <person name="Pangilinan J."/>
            <person name="Riley R."/>
            <person name="LaButti K."/>
            <person name="Andreopoulos B."/>
            <person name="Lipzen A."/>
            <person name="Chen C."/>
            <person name="Yan M."/>
            <person name="Daum C."/>
            <person name="Ng V."/>
            <person name="Clum A."/>
            <person name="Steindorff A."/>
            <person name="Ohm R.A."/>
            <person name="Martin F."/>
            <person name="Silar P."/>
            <person name="Natvig D.O."/>
            <person name="Lalanne C."/>
            <person name="Gautier V."/>
            <person name="Ament-Velasquez S.L."/>
            <person name="Kruys A."/>
            <person name="Hutchinson M.I."/>
            <person name="Powell A.J."/>
            <person name="Barry K."/>
            <person name="Miller A.N."/>
            <person name="Grigoriev I.V."/>
            <person name="Debuchy R."/>
            <person name="Gladieux P."/>
            <person name="Hiltunen Thoren M."/>
            <person name="Johannesson H."/>
        </authorList>
    </citation>
    <scope>NUCLEOTIDE SEQUENCE</scope>
    <source>
        <strain evidence="4">CBS 955.72</strain>
    </source>
</reference>
<dbReference type="PANTHER" id="PTHR10039:SF14">
    <property type="entry name" value="NACHT DOMAIN-CONTAINING PROTEIN"/>
    <property type="match status" value="1"/>
</dbReference>
<dbReference type="Proteomes" id="UP001275084">
    <property type="component" value="Unassembled WGS sequence"/>
</dbReference>
<evidence type="ECO:0000259" key="3">
    <source>
        <dbReference type="Pfam" id="PF24883"/>
    </source>
</evidence>
<sequence length="321" mass="36722">MTKAQGTIEDPEFQTVVDVIIQVKPEIGSVVWAPLKLVLIILERRGHGFEKLAVQLNSLVDALPRYSIYSQYFRDSTILQRALGNVYVAYIEFCLRAARYWETDGLVNFFKSASRSFSRQFDDIFSSIDRYRYEVEKTVAAVSLLYVRDVKQVTTELQEVGISQRKIYDHEKTLKWLSPLDFERDKTIFARQWVPGTSGWILQTPDYLGWVSDRKEGNRGPSLIWVRGGLGSGKTFLARFIIDSLAARNTPVLEYFFNVKQGQSSGRSSLSFVRTILYQLISRPELDTSATLEALHGFRAMSGKGEAKSEEPLWNELFKCI</sequence>
<dbReference type="PANTHER" id="PTHR10039">
    <property type="entry name" value="AMELOGENIN"/>
    <property type="match status" value="1"/>
</dbReference>
<name>A0AAJ0HW44_9PEZI</name>
<proteinExistence type="predicted"/>
<keyword evidence="1" id="KW-0677">Repeat</keyword>
<gene>
    <name evidence="4" type="ORF">B0T25DRAFT_576435</name>
</gene>
<dbReference type="AlphaFoldDB" id="A0AAJ0HW44"/>
<dbReference type="EMBL" id="JAUIQD010000001">
    <property type="protein sequence ID" value="KAK3364000.1"/>
    <property type="molecule type" value="Genomic_DNA"/>
</dbReference>
<comment type="caution">
    <text evidence="4">The sequence shown here is derived from an EMBL/GenBank/DDBJ whole genome shotgun (WGS) entry which is preliminary data.</text>
</comment>
<evidence type="ECO:0000313" key="4">
    <source>
        <dbReference type="EMBL" id="KAK3364000.1"/>
    </source>
</evidence>
<accession>A0AAJ0HW44</accession>
<dbReference type="InterPro" id="IPR056125">
    <property type="entry name" value="DUF7708"/>
</dbReference>
<evidence type="ECO:0008006" key="6">
    <source>
        <dbReference type="Google" id="ProtNLM"/>
    </source>
</evidence>
<organism evidence="4 5">
    <name type="scientific">Lasiosphaeria hispida</name>
    <dbReference type="NCBI Taxonomy" id="260671"/>
    <lineage>
        <taxon>Eukaryota</taxon>
        <taxon>Fungi</taxon>
        <taxon>Dikarya</taxon>
        <taxon>Ascomycota</taxon>
        <taxon>Pezizomycotina</taxon>
        <taxon>Sordariomycetes</taxon>
        <taxon>Sordariomycetidae</taxon>
        <taxon>Sordariales</taxon>
        <taxon>Lasiosphaeriaceae</taxon>
        <taxon>Lasiosphaeria</taxon>
    </lineage>
</organism>
<evidence type="ECO:0000313" key="5">
    <source>
        <dbReference type="Proteomes" id="UP001275084"/>
    </source>
</evidence>